<feature type="transmembrane region" description="Helical" evidence="1">
    <location>
        <begin position="30"/>
        <end position="51"/>
    </location>
</feature>
<dbReference type="EMBL" id="QURB01000015">
    <property type="protein sequence ID" value="RFC53102.1"/>
    <property type="molecule type" value="Genomic_DNA"/>
</dbReference>
<proteinExistence type="predicted"/>
<organism evidence="2 3">
    <name type="scientific">Brumimicrobium aurantiacum</name>
    <dbReference type="NCBI Taxonomy" id="1737063"/>
    <lineage>
        <taxon>Bacteria</taxon>
        <taxon>Pseudomonadati</taxon>
        <taxon>Bacteroidota</taxon>
        <taxon>Flavobacteriia</taxon>
        <taxon>Flavobacteriales</taxon>
        <taxon>Crocinitomicaceae</taxon>
        <taxon>Brumimicrobium</taxon>
    </lineage>
</organism>
<dbReference type="RefSeq" id="WP_116882085.1">
    <property type="nucleotide sequence ID" value="NZ_QURB01000015.1"/>
</dbReference>
<accession>A0A3E1EUB6</accession>
<dbReference type="OrthoDB" id="1467865at2"/>
<keyword evidence="1" id="KW-1133">Transmembrane helix</keyword>
<dbReference type="AlphaFoldDB" id="A0A3E1EUB6"/>
<dbReference type="Proteomes" id="UP000257127">
    <property type="component" value="Unassembled WGS sequence"/>
</dbReference>
<keyword evidence="1" id="KW-0472">Membrane</keyword>
<comment type="caution">
    <text evidence="2">The sequence shown here is derived from an EMBL/GenBank/DDBJ whole genome shotgun (WGS) entry which is preliminary data.</text>
</comment>
<evidence type="ECO:0000256" key="1">
    <source>
        <dbReference type="SAM" id="Phobius"/>
    </source>
</evidence>
<sequence>MEHSNDNTTVIGTVSGTILSILATFDIQDIIKTIILAAIGATVSFLVTKGLKWIWGKWRG</sequence>
<keyword evidence="3" id="KW-1185">Reference proteome</keyword>
<reference evidence="2 3" key="1">
    <citation type="submission" date="2018-08" db="EMBL/GenBank/DDBJ databases">
        <title>The draft genome squence of Brumimicrobium sp. N62.</title>
        <authorList>
            <person name="Du Z.-J."/>
            <person name="Luo H.-R."/>
        </authorList>
    </citation>
    <scope>NUCLEOTIDE SEQUENCE [LARGE SCALE GENOMIC DNA]</scope>
    <source>
        <strain evidence="2 3">N62</strain>
    </source>
</reference>
<protein>
    <submittedName>
        <fullName evidence="2">Uncharacterized protein</fullName>
    </submittedName>
</protein>
<evidence type="ECO:0000313" key="2">
    <source>
        <dbReference type="EMBL" id="RFC53102.1"/>
    </source>
</evidence>
<keyword evidence="1" id="KW-0812">Transmembrane</keyword>
<evidence type="ECO:0000313" key="3">
    <source>
        <dbReference type="Proteomes" id="UP000257127"/>
    </source>
</evidence>
<name>A0A3E1EUB6_9FLAO</name>
<gene>
    <name evidence="2" type="ORF">DXU93_14810</name>
</gene>